<accession>A0ABY8H6L0</accession>
<proteinExistence type="predicted"/>
<sequence>MIVAITADTGLVVEQKHDLKALAVQARGVTMDDVDQVLTSTGLGRLDGEHAWLSISELRDHARIDDPEWDEEFDAMINYARSQSWLDETGTAVRAHVDHSATH</sequence>
<keyword evidence="2" id="KW-1185">Reference proteome</keyword>
<dbReference type="RefSeq" id="WP_270107081.1">
    <property type="nucleotide sequence ID" value="NZ_CP121252.1"/>
</dbReference>
<protein>
    <submittedName>
        <fullName evidence="1">Uncharacterized protein</fullName>
    </submittedName>
</protein>
<dbReference type="Proteomes" id="UP001219037">
    <property type="component" value="Chromosome"/>
</dbReference>
<dbReference type="EMBL" id="CP121252">
    <property type="protein sequence ID" value="WFP16308.1"/>
    <property type="molecule type" value="Genomic_DNA"/>
</dbReference>
<organism evidence="1 2">
    <name type="scientific">Citricoccus muralis</name>
    <dbReference type="NCBI Taxonomy" id="169134"/>
    <lineage>
        <taxon>Bacteria</taxon>
        <taxon>Bacillati</taxon>
        <taxon>Actinomycetota</taxon>
        <taxon>Actinomycetes</taxon>
        <taxon>Micrococcales</taxon>
        <taxon>Micrococcaceae</taxon>
        <taxon>Citricoccus</taxon>
    </lineage>
</organism>
<evidence type="ECO:0000313" key="2">
    <source>
        <dbReference type="Proteomes" id="UP001219037"/>
    </source>
</evidence>
<name>A0ABY8H6L0_9MICC</name>
<gene>
    <name evidence="1" type="ORF">P8192_13135</name>
</gene>
<reference evidence="1 2" key="1">
    <citation type="submission" date="2023-04" db="EMBL/GenBank/DDBJ databases">
        <title>Funneling lignin-derived compounds into biodiesel using alkali-halophilic Citricoccus sp. P2.</title>
        <authorList>
            <person name="Luo C.-B."/>
        </authorList>
    </citation>
    <scope>NUCLEOTIDE SEQUENCE [LARGE SCALE GENOMIC DNA]</scope>
    <source>
        <strain evidence="1 2">P2</strain>
    </source>
</reference>
<evidence type="ECO:0000313" key="1">
    <source>
        <dbReference type="EMBL" id="WFP16308.1"/>
    </source>
</evidence>